<organism evidence="1 2">
    <name type="scientific">Dysosmobacter segnis</name>
    <dbReference type="NCBI Taxonomy" id="2763042"/>
    <lineage>
        <taxon>Bacteria</taxon>
        <taxon>Bacillati</taxon>
        <taxon>Bacillota</taxon>
        <taxon>Clostridia</taxon>
        <taxon>Eubacteriales</taxon>
        <taxon>Oscillospiraceae</taxon>
        <taxon>Dysosmobacter</taxon>
    </lineage>
</organism>
<proteinExistence type="predicted"/>
<protein>
    <submittedName>
        <fullName evidence="1">Thioredoxin</fullName>
    </submittedName>
</protein>
<evidence type="ECO:0000313" key="1">
    <source>
        <dbReference type="EMBL" id="MBC5770960.1"/>
    </source>
</evidence>
<comment type="caution">
    <text evidence="1">The sequence shown here is derived from an EMBL/GenBank/DDBJ whole genome shotgun (WGS) entry which is preliminary data.</text>
</comment>
<gene>
    <name evidence="1" type="ORF">H8Z83_11630</name>
</gene>
<reference evidence="1" key="1">
    <citation type="submission" date="2020-08" db="EMBL/GenBank/DDBJ databases">
        <title>Genome public.</title>
        <authorList>
            <person name="Liu C."/>
            <person name="Sun Q."/>
        </authorList>
    </citation>
    <scope>NUCLEOTIDE SEQUENCE</scope>
    <source>
        <strain evidence="1">BX15</strain>
    </source>
</reference>
<evidence type="ECO:0000313" key="2">
    <source>
        <dbReference type="Proteomes" id="UP000620327"/>
    </source>
</evidence>
<dbReference type="NCBIfam" id="NF040920">
    <property type="entry name" value="CD1871A_fam"/>
    <property type="match status" value="1"/>
</dbReference>
<dbReference type="EMBL" id="JACOQI010000011">
    <property type="protein sequence ID" value="MBC5770960.1"/>
    <property type="molecule type" value="Genomic_DNA"/>
</dbReference>
<keyword evidence="2" id="KW-1185">Reference proteome</keyword>
<dbReference type="AlphaFoldDB" id="A0A923S7R2"/>
<dbReference type="InterPro" id="IPR047708">
    <property type="entry name" value="CD1871A-like"/>
</dbReference>
<name>A0A923S7R2_9FIRM</name>
<accession>A0A923S7R2</accession>
<dbReference type="Proteomes" id="UP000620327">
    <property type="component" value="Unassembled WGS sequence"/>
</dbReference>
<sequence>MKGVSKLPQSKKTMAQVGLLLAGAAMVCVGVLRGETATVLSKAIKVCLECVGIG</sequence>